<sequence length="74" mass="7629">MEAARRRPLGLRADDSVNTRPSSASGGRLDLHASQQLAGEGRCASGGRSALHAPKTSTPAALPADDSIYTRPSS</sequence>
<evidence type="ECO:0000313" key="3">
    <source>
        <dbReference type="Proteomes" id="UP000435112"/>
    </source>
</evidence>
<evidence type="ECO:0000313" key="2">
    <source>
        <dbReference type="EMBL" id="KAE8973374.1"/>
    </source>
</evidence>
<organism evidence="2 3">
    <name type="scientific">Phytophthora rubi</name>
    <dbReference type="NCBI Taxonomy" id="129364"/>
    <lineage>
        <taxon>Eukaryota</taxon>
        <taxon>Sar</taxon>
        <taxon>Stramenopiles</taxon>
        <taxon>Oomycota</taxon>
        <taxon>Peronosporomycetes</taxon>
        <taxon>Peronosporales</taxon>
        <taxon>Peronosporaceae</taxon>
        <taxon>Phytophthora</taxon>
    </lineage>
</organism>
<gene>
    <name evidence="2" type="ORF">PR002_g26219</name>
</gene>
<reference evidence="2 3" key="1">
    <citation type="submission" date="2018-09" db="EMBL/GenBank/DDBJ databases">
        <title>Genomic investigation of the strawberry pathogen Phytophthora fragariae indicates pathogenicity is determined by transcriptional variation in three key races.</title>
        <authorList>
            <person name="Adams T.M."/>
            <person name="Armitage A.D."/>
            <person name="Sobczyk M.K."/>
            <person name="Bates H.J."/>
            <person name="Dunwell J.M."/>
            <person name="Nellist C.F."/>
            <person name="Harrison R.J."/>
        </authorList>
    </citation>
    <scope>NUCLEOTIDE SEQUENCE [LARGE SCALE GENOMIC DNA]</scope>
    <source>
        <strain evidence="2 3">SCRP324</strain>
    </source>
</reference>
<feature type="region of interest" description="Disordered" evidence="1">
    <location>
        <begin position="1"/>
        <end position="74"/>
    </location>
</feature>
<name>A0A6A3HYV4_9STRA</name>
<dbReference type="AlphaFoldDB" id="A0A6A3HYV4"/>
<proteinExistence type="predicted"/>
<dbReference type="Proteomes" id="UP000435112">
    <property type="component" value="Unassembled WGS sequence"/>
</dbReference>
<protein>
    <submittedName>
        <fullName evidence="2">Uncharacterized protein</fullName>
    </submittedName>
</protein>
<accession>A0A6A3HYV4</accession>
<dbReference type="EMBL" id="QXFU01003700">
    <property type="protein sequence ID" value="KAE8973374.1"/>
    <property type="molecule type" value="Genomic_DNA"/>
</dbReference>
<evidence type="ECO:0000256" key="1">
    <source>
        <dbReference type="SAM" id="MobiDB-lite"/>
    </source>
</evidence>
<comment type="caution">
    <text evidence="2">The sequence shown here is derived from an EMBL/GenBank/DDBJ whole genome shotgun (WGS) entry which is preliminary data.</text>
</comment>